<feature type="transmembrane region" description="Helical" evidence="5">
    <location>
        <begin position="161"/>
        <end position="179"/>
    </location>
</feature>
<dbReference type="STRING" id="61595.SAMN05421644_14911"/>
<evidence type="ECO:0000313" key="6">
    <source>
        <dbReference type="EMBL" id="SDY32280.1"/>
    </source>
</evidence>
<evidence type="ECO:0000313" key="7">
    <source>
        <dbReference type="Proteomes" id="UP000198672"/>
    </source>
</evidence>
<keyword evidence="2 5" id="KW-0812">Transmembrane</keyword>
<feature type="transmembrane region" description="Helical" evidence="5">
    <location>
        <begin position="272"/>
        <end position="289"/>
    </location>
</feature>
<organism evidence="6 7">
    <name type="scientific">Allochromatium warmingii</name>
    <name type="common">Chromatium warmingii</name>
    <dbReference type="NCBI Taxonomy" id="61595"/>
    <lineage>
        <taxon>Bacteria</taxon>
        <taxon>Pseudomonadati</taxon>
        <taxon>Pseudomonadota</taxon>
        <taxon>Gammaproteobacteria</taxon>
        <taxon>Chromatiales</taxon>
        <taxon>Chromatiaceae</taxon>
        <taxon>Allochromatium</taxon>
    </lineage>
</organism>
<keyword evidence="3 5" id="KW-1133">Transmembrane helix</keyword>
<name>A0A1H3IX34_ALLWA</name>
<evidence type="ECO:0000256" key="2">
    <source>
        <dbReference type="ARBA" id="ARBA00022692"/>
    </source>
</evidence>
<dbReference type="GO" id="GO:0016020">
    <property type="term" value="C:membrane"/>
    <property type="evidence" value="ECO:0007669"/>
    <property type="project" value="UniProtKB-SubCell"/>
</dbReference>
<reference evidence="7" key="1">
    <citation type="submission" date="2016-10" db="EMBL/GenBank/DDBJ databases">
        <authorList>
            <person name="Varghese N."/>
            <person name="Submissions S."/>
        </authorList>
    </citation>
    <scope>NUCLEOTIDE SEQUENCE [LARGE SCALE GENOMIC DNA]</scope>
    <source>
        <strain evidence="7">DSM 173</strain>
    </source>
</reference>
<evidence type="ECO:0000256" key="4">
    <source>
        <dbReference type="ARBA" id="ARBA00023136"/>
    </source>
</evidence>
<dbReference type="Proteomes" id="UP000198672">
    <property type="component" value="Unassembled WGS sequence"/>
</dbReference>
<dbReference type="RefSeq" id="WP_091335015.1">
    <property type="nucleotide sequence ID" value="NZ_FNOW01000049.1"/>
</dbReference>
<feature type="transmembrane region" description="Helical" evidence="5">
    <location>
        <begin position="185"/>
        <end position="205"/>
    </location>
</feature>
<feature type="transmembrane region" description="Helical" evidence="5">
    <location>
        <begin position="346"/>
        <end position="365"/>
    </location>
</feature>
<evidence type="ECO:0000256" key="1">
    <source>
        <dbReference type="ARBA" id="ARBA00004141"/>
    </source>
</evidence>
<feature type="transmembrane region" description="Helical" evidence="5">
    <location>
        <begin position="33"/>
        <end position="51"/>
    </location>
</feature>
<dbReference type="AlphaFoldDB" id="A0A1H3IX34"/>
<evidence type="ECO:0000256" key="5">
    <source>
        <dbReference type="SAM" id="Phobius"/>
    </source>
</evidence>
<dbReference type="InterPro" id="IPR052556">
    <property type="entry name" value="PolySynth_Transporter"/>
</dbReference>
<dbReference type="CDD" id="cd13128">
    <property type="entry name" value="MATE_Wzx_like"/>
    <property type="match status" value="1"/>
</dbReference>
<protein>
    <submittedName>
        <fullName evidence="6">Membrane protein involved in the export of O-antigen and teichoic acid</fullName>
    </submittedName>
</protein>
<comment type="subcellular location">
    <subcellularLocation>
        <location evidence="1">Membrane</location>
        <topology evidence="1">Multi-pass membrane protein</topology>
    </subcellularLocation>
</comment>
<feature type="transmembrane region" description="Helical" evidence="5">
    <location>
        <begin position="309"/>
        <end position="334"/>
    </location>
</feature>
<feature type="transmembrane region" description="Helical" evidence="5">
    <location>
        <begin position="93"/>
        <end position="120"/>
    </location>
</feature>
<dbReference type="Pfam" id="PF01943">
    <property type="entry name" value="Polysacc_synt"/>
    <property type="match status" value="1"/>
</dbReference>
<dbReference type="PANTHER" id="PTHR43424:SF1">
    <property type="entry name" value="LOCUS PUTATIVE PROTEIN 1-RELATED"/>
    <property type="match status" value="1"/>
</dbReference>
<feature type="transmembrane region" description="Helical" evidence="5">
    <location>
        <begin position="401"/>
        <end position="421"/>
    </location>
</feature>
<accession>A0A1H3IX34</accession>
<feature type="transmembrane region" description="Helical" evidence="5">
    <location>
        <begin position="377"/>
        <end position="395"/>
    </location>
</feature>
<dbReference type="EMBL" id="FNOW01000049">
    <property type="protein sequence ID" value="SDY32280.1"/>
    <property type="molecule type" value="Genomic_DNA"/>
</dbReference>
<dbReference type="InterPro" id="IPR002797">
    <property type="entry name" value="Polysacc_synth"/>
</dbReference>
<dbReference type="OrthoDB" id="103403at2"/>
<sequence length="445" mass="49332">MTLIPAFIYRRIAHRPNLVRIVDNIGWLFFDKLLRMGVGLLVGVWVARYLGPEQFGLLNFALAFTGLFAAIATLGLPEIVVRDIVRDPENAQMTLGTAAVLQLIGGLVAYVLMLVAIVYLRPDDTLLRSIVAILGAMMLLKASEIAVYWFESQVQSKYTVWVQNSVFLVFAAVKVLLILQQASLISFVWVMFAEALVIAMILLVIMGQHGPTLCSLRVSIERSTALLRDSWPMILASIAVTVYMRIDQLMLGQMIGDEAVGIYSAAVRISEVWYFIPMAIVASVFPAILEAKQKSESQYYARLQKLYDLMVIISVSVALPMTFLATPIIVLLFGEAYISAGTVLAIYIWASIFVFLGIASGKWFLAEDHQMLLLRRSLIGSIANIGLNLWLIPLYGAVGAASATVISQAITTLFFDLLQAVTRPMFLMKLTAMNPLRILIFVRKI</sequence>
<evidence type="ECO:0000256" key="3">
    <source>
        <dbReference type="ARBA" id="ARBA00022989"/>
    </source>
</evidence>
<feature type="transmembrane region" description="Helical" evidence="5">
    <location>
        <begin position="57"/>
        <end position="81"/>
    </location>
</feature>
<feature type="transmembrane region" description="Helical" evidence="5">
    <location>
        <begin position="126"/>
        <end position="149"/>
    </location>
</feature>
<keyword evidence="7" id="KW-1185">Reference proteome</keyword>
<dbReference type="PANTHER" id="PTHR43424">
    <property type="entry name" value="LOCUS PUTATIVE PROTEIN 1-RELATED"/>
    <property type="match status" value="1"/>
</dbReference>
<gene>
    <name evidence="6" type="ORF">SAMN05421644_14911</name>
</gene>
<proteinExistence type="predicted"/>
<keyword evidence="4 5" id="KW-0472">Membrane</keyword>